<sequence>MSATGPKTSYAFVDDQSPRITYDGPWFNELQVENAWNNTLSLANSSGSSATFKFNGNRVGVLGFVFFEDEANAPISQYQVDDSSPSTFQPTKQQNGSEVTFFLSPLLADGDHTLILELASNGAPFFIDAIAYNMSSQPSTTSGASQPTIVTTVIETPSSTASSSGHTSSGSSDLVGPIVGGVVGGITLITCAWLAFYFLYWKRTRRRALYQYHTTSTHDDWDSDTKPFRGSYGPPPRKSVFPYATAYPPPPPSSTRSVSVYSTADFPQFPSPEPSPRAPSRQTSYAASAPDTASSYSSSAPSASSASSRGTVLTLVGAGTAPLRIAPKADSKKALEAGAGDAERAVQQHEDSGLRFDVAGPSGTSHDDGADKAAVSVPEELPPGSSKLVSIVRGVRIRHVVFRFEDNMYTRDTAANKGWTEKAIQLFTEGYSGDSSDTFARSA</sequence>
<feature type="compositionally biased region" description="Low complexity" evidence="1">
    <location>
        <begin position="278"/>
        <end position="308"/>
    </location>
</feature>
<evidence type="ECO:0000256" key="1">
    <source>
        <dbReference type="SAM" id="MobiDB-lite"/>
    </source>
</evidence>
<proteinExistence type="predicted"/>
<keyword evidence="2" id="KW-0472">Membrane</keyword>
<reference evidence="3 4" key="1">
    <citation type="journal article" date="2014" name="PLoS Genet.">
        <title>Analysis of the Phlebiopsis gigantea genome, transcriptome and secretome provides insight into its pioneer colonization strategies of wood.</title>
        <authorList>
            <person name="Hori C."/>
            <person name="Ishida T."/>
            <person name="Igarashi K."/>
            <person name="Samejima M."/>
            <person name="Suzuki H."/>
            <person name="Master E."/>
            <person name="Ferreira P."/>
            <person name="Ruiz-Duenas F.J."/>
            <person name="Held B."/>
            <person name="Canessa P."/>
            <person name="Larrondo L.F."/>
            <person name="Schmoll M."/>
            <person name="Druzhinina I.S."/>
            <person name="Kubicek C.P."/>
            <person name="Gaskell J.A."/>
            <person name="Kersten P."/>
            <person name="St John F."/>
            <person name="Glasner J."/>
            <person name="Sabat G."/>
            <person name="Splinter BonDurant S."/>
            <person name="Syed K."/>
            <person name="Yadav J."/>
            <person name="Mgbeahuruike A.C."/>
            <person name="Kovalchuk A."/>
            <person name="Asiegbu F.O."/>
            <person name="Lackner G."/>
            <person name="Hoffmeister D."/>
            <person name="Rencoret J."/>
            <person name="Gutierrez A."/>
            <person name="Sun H."/>
            <person name="Lindquist E."/>
            <person name="Barry K."/>
            <person name="Riley R."/>
            <person name="Grigoriev I.V."/>
            <person name="Henrissat B."/>
            <person name="Kues U."/>
            <person name="Berka R.M."/>
            <person name="Martinez A.T."/>
            <person name="Covert S.F."/>
            <person name="Blanchette R.A."/>
            <person name="Cullen D."/>
        </authorList>
    </citation>
    <scope>NUCLEOTIDE SEQUENCE [LARGE SCALE GENOMIC DNA]</scope>
    <source>
        <strain evidence="3 4">11061_1 CR5-6</strain>
    </source>
</reference>
<evidence type="ECO:0000256" key="2">
    <source>
        <dbReference type="SAM" id="Phobius"/>
    </source>
</evidence>
<dbReference type="OrthoDB" id="3265734at2759"/>
<dbReference type="Gene3D" id="2.60.120.260">
    <property type="entry name" value="Galactose-binding domain-like"/>
    <property type="match status" value="1"/>
</dbReference>
<dbReference type="EMBL" id="KN840458">
    <property type="protein sequence ID" value="KIP10108.1"/>
    <property type="molecule type" value="Genomic_DNA"/>
</dbReference>
<keyword evidence="2" id="KW-0812">Transmembrane</keyword>
<feature type="transmembrane region" description="Helical" evidence="2">
    <location>
        <begin position="174"/>
        <end position="200"/>
    </location>
</feature>
<evidence type="ECO:0000313" key="3">
    <source>
        <dbReference type="EMBL" id="KIP10108.1"/>
    </source>
</evidence>
<organism evidence="3 4">
    <name type="scientific">Phlebiopsis gigantea (strain 11061_1 CR5-6)</name>
    <name type="common">White-rot fungus</name>
    <name type="synonym">Peniophora gigantea</name>
    <dbReference type="NCBI Taxonomy" id="745531"/>
    <lineage>
        <taxon>Eukaryota</taxon>
        <taxon>Fungi</taxon>
        <taxon>Dikarya</taxon>
        <taxon>Basidiomycota</taxon>
        <taxon>Agaricomycotina</taxon>
        <taxon>Agaricomycetes</taxon>
        <taxon>Polyporales</taxon>
        <taxon>Phanerochaetaceae</taxon>
        <taxon>Phlebiopsis</taxon>
    </lineage>
</organism>
<accession>A0A0C3PS06</accession>
<protein>
    <submittedName>
        <fullName evidence="3">Uncharacterized protein</fullName>
    </submittedName>
</protein>
<feature type="compositionally biased region" description="Low complexity" evidence="1">
    <location>
        <begin position="254"/>
        <end position="268"/>
    </location>
</feature>
<dbReference type="Proteomes" id="UP000053257">
    <property type="component" value="Unassembled WGS sequence"/>
</dbReference>
<evidence type="ECO:0000313" key="4">
    <source>
        <dbReference type="Proteomes" id="UP000053257"/>
    </source>
</evidence>
<dbReference type="AlphaFoldDB" id="A0A0C3PS06"/>
<keyword evidence="4" id="KW-1185">Reference proteome</keyword>
<feature type="compositionally biased region" description="Basic and acidic residues" evidence="1">
    <location>
        <begin position="216"/>
        <end position="227"/>
    </location>
</feature>
<dbReference type="HOGENOM" id="CLU_063909_0_0_1"/>
<name>A0A0C3PS06_PHLG1</name>
<feature type="region of interest" description="Disordered" evidence="1">
    <location>
        <begin position="215"/>
        <end position="309"/>
    </location>
</feature>
<keyword evidence="2" id="KW-1133">Transmembrane helix</keyword>
<gene>
    <name evidence="3" type="ORF">PHLGIDRAFT_34058</name>
</gene>